<organism evidence="3">
    <name type="scientific">Streptomyces sp. R08</name>
    <dbReference type="NCBI Taxonomy" id="3238624"/>
    <lineage>
        <taxon>Bacteria</taxon>
        <taxon>Bacillati</taxon>
        <taxon>Actinomycetota</taxon>
        <taxon>Actinomycetes</taxon>
        <taxon>Kitasatosporales</taxon>
        <taxon>Streptomycetaceae</taxon>
        <taxon>Streptomyces</taxon>
    </lineage>
</organism>
<evidence type="ECO:0000256" key="1">
    <source>
        <dbReference type="SAM" id="MobiDB-lite"/>
    </source>
</evidence>
<dbReference type="EMBL" id="CP163431">
    <property type="protein sequence ID" value="XDQ02899.1"/>
    <property type="molecule type" value="Genomic_DNA"/>
</dbReference>
<feature type="chain" id="PRO_5044197807" description="Secreted protein" evidence="2">
    <location>
        <begin position="20"/>
        <end position="231"/>
    </location>
</feature>
<evidence type="ECO:0000256" key="2">
    <source>
        <dbReference type="SAM" id="SignalP"/>
    </source>
</evidence>
<feature type="signal peptide" evidence="2">
    <location>
        <begin position="1"/>
        <end position="19"/>
    </location>
</feature>
<feature type="compositionally biased region" description="Pro residues" evidence="1">
    <location>
        <begin position="114"/>
        <end position="131"/>
    </location>
</feature>
<evidence type="ECO:0008006" key="4">
    <source>
        <dbReference type="Google" id="ProtNLM"/>
    </source>
</evidence>
<sequence length="231" mass="23418">MLRSTWTTGRRGALLGASAAVVCATLTACGNTGDGYVAVGPPRPSATAARPTGSVTLVPLDGDGTPKSPTASGTSSPGTTPAPTSTPGTSSPPESSSPPAAKSGGSKASSPRSTPTPAPTTAPRTPAPPTPAALTWAAPTRKATDKRWCEDVTLAFHNSGGTAVRSGTVTLGTHIIGSLGIDWATIRTTEQLPTPITANTRKNGTWTVCVDAWRVPLGMHIETRDVSVTWQ</sequence>
<evidence type="ECO:0000313" key="3">
    <source>
        <dbReference type="EMBL" id="XDQ02899.1"/>
    </source>
</evidence>
<name>A0AB39MD74_9ACTN</name>
<dbReference type="PROSITE" id="PS51257">
    <property type="entry name" value="PROKAR_LIPOPROTEIN"/>
    <property type="match status" value="1"/>
</dbReference>
<reference evidence="3" key="1">
    <citation type="submission" date="2024-07" db="EMBL/GenBank/DDBJ databases">
        <authorList>
            <person name="Yu S.T."/>
        </authorList>
    </citation>
    <scope>NUCLEOTIDE SEQUENCE</scope>
    <source>
        <strain evidence="3">R08</strain>
    </source>
</reference>
<feature type="compositionally biased region" description="Low complexity" evidence="1">
    <location>
        <begin position="65"/>
        <end position="113"/>
    </location>
</feature>
<feature type="region of interest" description="Disordered" evidence="1">
    <location>
        <begin position="44"/>
        <end position="141"/>
    </location>
</feature>
<feature type="compositionally biased region" description="Low complexity" evidence="1">
    <location>
        <begin position="132"/>
        <end position="141"/>
    </location>
</feature>
<dbReference type="AlphaFoldDB" id="A0AB39MD74"/>
<dbReference type="RefSeq" id="WP_369188961.1">
    <property type="nucleotide sequence ID" value="NZ_CP163431.1"/>
</dbReference>
<accession>A0AB39MD74</accession>
<protein>
    <recommendedName>
        <fullName evidence="4">Secreted protein</fullName>
    </recommendedName>
</protein>
<gene>
    <name evidence="3" type="ORF">AB5J58_23305</name>
</gene>
<keyword evidence="2" id="KW-0732">Signal</keyword>
<proteinExistence type="predicted"/>